<feature type="region of interest" description="Disordered" evidence="2">
    <location>
        <begin position="290"/>
        <end position="322"/>
    </location>
</feature>
<protein>
    <submittedName>
        <fullName evidence="4">Uncharacterized protein</fullName>
    </submittedName>
</protein>
<dbReference type="Proteomes" id="UP000678393">
    <property type="component" value="Unassembled WGS sequence"/>
</dbReference>
<dbReference type="InterPro" id="IPR011701">
    <property type="entry name" value="MFS"/>
</dbReference>
<sequence>MADSNIISSSLIEIRESSPFKKGTLKSPLPVDGGWAWIIMLCVFLNVSFVMMFLRSSSVLFIQFLEKYQESATMTTLAFGLSSAMFAISNIIGPTFLLHRFEVRTLALAGSIINFLCIFIIGFAPSMIVIDVLMGCIGFSHGLIFVPQMTLVGHYFKKRLSFATAFVNLGLSIGTIAGPPLVQFFLNTYGLQGAIMLLAGINMNCIPTSMLLRPESYYVDPHVKDVKDNTENIESSEEKCQEIIIEESEAESNLENVTEKQLEMGHEYKVNNANSTEEITMMLKKSSFVKSARTRSASETENHGTKPSDDDREATLSSSEVNLNVSHHRESKVGEVIDRISMSSSIKYLTDSSIFPEGLAPGERTTHGREHSEGDESPVEGLVLPVYSAESVNFSVTSVANKCVNKMEKTKIKLTYSSKIRESVSESIYVHPLGILLLMASGFGVHTQSCIAYMPATGKENGLTDNEIPYLVTVIKVCDLFSKLGIGAFADLGYVKRIHITAVCAIFTGTVMQFTPYFKGFGLMILLEVFLGITVGVTHVMIAVIIVDILGVKYMGHIMAGYFLVNGIILSVEHVVIGSIKDYTGSFFIGYNYMGSLILLSAVLFLLEPLVSKIKPVPK</sequence>
<proteinExistence type="predicted"/>
<feature type="transmembrane region" description="Helical" evidence="3">
    <location>
        <begin position="74"/>
        <end position="92"/>
    </location>
</feature>
<keyword evidence="5" id="KW-1185">Reference proteome</keyword>
<evidence type="ECO:0000313" key="5">
    <source>
        <dbReference type="Proteomes" id="UP000678393"/>
    </source>
</evidence>
<feature type="compositionally biased region" description="Basic and acidic residues" evidence="2">
    <location>
        <begin position="296"/>
        <end position="309"/>
    </location>
</feature>
<keyword evidence="3" id="KW-0812">Transmembrane</keyword>
<dbReference type="OrthoDB" id="6435476at2759"/>
<dbReference type="InterPro" id="IPR050327">
    <property type="entry name" value="Proton-linked_MCT"/>
</dbReference>
<dbReference type="Pfam" id="PF07690">
    <property type="entry name" value="MFS_1"/>
    <property type="match status" value="1"/>
</dbReference>
<dbReference type="EMBL" id="CAJHNH020002185">
    <property type="protein sequence ID" value="CAG5125843.1"/>
    <property type="molecule type" value="Genomic_DNA"/>
</dbReference>
<gene>
    <name evidence="4" type="ORF">CUNI_LOCUS11401</name>
</gene>
<feature type="transmembrane region" description="Helical" evidence="3">
    <location>
        <begin position="586"/>
        <end position="607"/>
    </location>
</feature>
<feature type="compositionally biased region" description="Basic and acidic residues" evidence="2">
    <location>
        <begin position="364"/>
        <end position="374"/>
    </location>
</feature>
<dbReference type="GO" id="GO:0022857">
    <property type="term" value="F:transmembrane transporter activity"/>
    <property type="evidence" value="ECO:0007669"/>
    <property type="project" value="InterPro"/>
</dbReference>
<feature type="transmembrane region" description="Helical" evidence="3">
    <location>
        <begin position="34"/>
        <end position="54"/>
    </location>
</feature>
<feature type="transmembrane region" description="Helical" evidence="3">
    <location>
        <begin position="559"/>
        <end position="580"/>
    </location>
</feature>
<evidence type="ECO:0000256" key="2">
    <source>
        <dbReference type="SAM" id="MobiDB-lite"/>
    </source>
</evidence>
<evidence type="ECO:0000313" key="4">
    <source>
        <dbReference type="EMBL" id="CAG5125843.1"/>
    </source>
</evidence>
<comment type="caution">
    <text evidence="4">The sequence shown here is derived from an EMBL/GenBank/DDBJ whole genome shotgun (WGS) entry which is preliminary data.</text>
</comment>
<dbReference type="PANTHER" id="PTHR11360:SF284">
    <property type="entry name" value="EG:103B4.3 PROTEIN-RELATED"/>
    <property type="match status" value="1"/>
</dbReference>
<keyword evidence="3" id="KW-1133">Transmembrane helix</keyword>
<dbReference type="AlphaFoldDB" id="A0A8S3Z8Y5"/>
<dbReference type="PANTHER" id="PTHR11360">
    <property type="entry name" value="MONOCARBOXYLATE TRANSPORTER"/>
    <property type="match status" value="1"/>
</dbReference>
<keyword evidence="3" id="KW-0472">Membrane</keyword>
<organism evidence="4 5">
    <name type="scientific">Candidula unifasciata</name>
    <dbReference type="NCBI Taxonomy" id="100452"/>
    <lineage>
        <taxon>Eukaryota</taxon>
        <taxon>Metazoa</taxon>
        <taxon>Spiralia</taxon>
        <taxon>Lophotrochozoa</taxon>
        <taxon>Mollusca</taxon>
        <taxon>Gastropoda</taxon>
        <taxon>Heterobranchia</taxon>
        <taxon>Euthyneura</taxon>
        <taxon>Panpulmonata</taxon>
        <taxon>Eupulmonata</taxon>
        <taxon>Stylommatophora</taxon>
        <taxon>Helicina</taxon>
        <taxon>Helicoidea</taxon>
        <taxon>Geomitridae</taxon>
        <taxon>Candidula</taxon>
    </lineage>
</organism>
<dbReference type="SUPFAM" id="SSF103473">
    <property type="entry name" value="MFS general substrate transporter"/>
    <property type="match status" value="1"/>
</dbReference>
<feature type="transmembrane region" description="Helical" evidence="3">
    <location>
        <begin position="112"/>
        <end position="139"/>
    </location>
</feature>
<evidence type="ECO:0000256" key="1">
    <source>
        <dbReference type="SAM" id="Coils"/>
    </source>
</evidence>
<feature type="transmembrane region" description="Helical" evidence="3">
    <location>
        <begin position="498"/>
        <end position="518"/>
    </location>
</feature>
<keyword evidence="1" id="KW-0175">Coiled coil</keyword>
<dbReference type="Gene3D" id="1.20.1250.20">
    <property type="entry name" value="MFS general substrate transporter like domains"/>
    <property type="match status" value="2"/>
</dbReference>
<reference evidence="4" key="1">
    <citation type="submission" date="2021-04" db="EMBL/GenBank/DDBJ databases">
        <authorList>
            <consortium name="Molecular Ecology Group"/>
        </authorList>
    </citation>
    <scope>NUCLEOTIDE SEQUENCE</scope>
</reference>
<dbReference type="InterPro" id="IPR036259">
    <property type="entry name" value="MFS_trans_sf"/>
</dbReference>
<feature type="region of interest" description="Disordered" evidence="2">
    <location>
        <begin position="357"/>
        <end position="377"/>
    </location>
</feature>
<feature type="coiled-coil region" evidence="1">
    <location>
        <begin position="233"/>
        <end position="260"/>
    </location>
</feature>
<feature type="transmembrane region" description="Helical" evidence="3">
    <location>
        <begin position="524"/>
        <end position="547"/>
    </location>
</feature>
<name>A0A8S3Z8Y5_9EUPU</name>
<feature type="transmembrane region" description="Helical" evidence="3">
    <location>
        <begin position="160"/>
        <end position="178"/>
    </location>
</feature>
<accession>A0A8S3Z8Y5</accession>
<evidence type="ECO:0000256" key="3">
    <source>
        <dbReference type="SAM" id="Phobius"/>
    </source>
</evidence>